<reference evidence="3" key="1">
    <citation type="journal article" date="2015" name="Microbiology">
        <title>Genome of Methanoregula boonei 6A8 reveals adaptations to oligotrophic peatland environments.</title>
        <authorList>
            <person name="Braeuer S."/>
            <person name="Cadillo-Quiroz H."/>
            <person name="Kyrpides N."/>
            <person name="Woyke T."/>
            <person name="Goodwin L."/>
            <person name="Detter C."/>
            <person name="Podell S."/>
            <person name="Yavitt J.B."/>
            <person name="Zinder S.H."/>
        </authorList>
    </citation>
    <scope>NUCLEOTIDE SEQUENCE [LARGE SCALE GENOMIC DNA]</scope>
    <source>
        <strain evidence="3">DSM 21154 / JCM 14090 / 6A8</strain>
    </source>
</reference>
<keyword evidence="1" id="KW-0472">Membrane</keyword>
<proteinExistence type="predicted"/>
<feature type="transmembrane region" description="Helical" evidence="1">
    <location>
        <begin position="136"/>
        <end position="158"/>
    </location>
</feature>
<feature type="transmembrane region" description="Helical" evidence="1">
    <location>
        <begin position="68"/>
        <end position="96"/>
    </location>
</feature>
<keyword evidence="3" id="KW-1185">Reference proteome</keyword>
<evidence type="ECO:0000313" key="3">
    <source>
        <dbReference type="Proteomes" id="UP000002408"/>
    </source>
</evidence>
<dbReference type="STRING" id="456442.Mboo_0073"/>
<protein>
    <submittedName>
        <fullName evidence="2">Cytochrome c biogenesis protein, transmembrane region</fullName>
    </submittedName>
</protein>
<dbReference type="Proteomes" id="UP000002408">
    <property type="component" value="Chromosome"/>
</dbReference>
<feature type="transmembrane region" description="Helical" evidence="1">
    <location>
        <begin position="103"/>
        <end position="130"/>
    </location>
</feature>
<dbReference type="HOGENOM" id="CLU_046133_1_0_2"/>
<dbReference type="PANTHER" id="PTHR31272:SF9">
    <property type="entry name" value="BLL1027 PROTEIN"/>
    <property type="match status" value="1"/>
</dbReference>
<dbReference type="EMBL" id="CP000780">
    <property type="protein sequence ID" value="ABS54597.1"/>
    <property type="molecule type" value="Genomic_DNA"/>
</dbReference>
<evidence type="ECO:0000256" key="1">
    <source>
        <dbReference type="SAM" id="Phobius"/>
    </source>
</evidence>
<feature type="transmembrane region" description="Helical" evidence="1">
    <location>
        <begin position="266"/>
        <end position="285"/>
    </location>
</feature>
<accession>A7I4D6</accession>
<organism evidence="2 3">
    <name type="scientific">Methanoregula boonei (strain DSM 21154 / JCM 14090 / 6A8)</name>
    <dbReference type="NCBI Taxonomy" id="456442"/>
    <lineage>
        <taxon>Archaea</taxon>
        <taxon>Methanobacteriati</taxon>
        <taxon>Methanobacteriota</taxon>
        <taxon>Stenosarchaea group</taxon>
        <taxon>Methanomicrobia</taxon>
        <taxon>Methanomicrobiales</taxon>
        <taxon>Methanoregulaceae</taxon>
        <taxon>Methanoregula</taxon>
    </lineage>
</organism>
<dbReference type="InterPro" id="IPR051790">
    <property type="entry name" value="Cytochrome_c-biogenesis_DsbD"/>
</dbReference>
<name>A7I4D6_METB6</name>
<evidence type="ECO:0000313" key="2">
    <source>
        <dbReference type="EMBL" id="ABS54597.1"/>
    </source>
</evidence>
<keyword evidence="1" id="KW-1133">Transmembrane helix</keyword>
<dbReference type="eggNOG" id="arCOG02400">
    <property type="taxonomic scope" value="Archaea"/>
</dbReference>
<keyword evidence="1 2" id="KW-0812">Transmembrane</keyword>
<dbReference type="KEGG" id="mbn:Mboo_0073"/>
<sequence length="286" mass="30410">MDQNLGIASPGVPTIIIGNHTLVGEDQIRDQLEQVILAEQATSGGPAQGNLTVAENSPGTFSHLTVPLVIVAAGIDSLNPCAFTVLIILLLSIIALQSRRQVLIVGVTYIAAVFLFYFISGIGVLSFVHLSGISSLIALAAAVIAIVLGVVNIIEAAVKKDGFFLAIPESKKPVIERYITTATLPAAFVLGVLVGIFELPCTGGIYLTILGLISNTLTFTEGIPYLLLYNLIFVLPLIVILLAVVLGIPPERVNTWRLENRRKLRFAIGVAMILVGAFILIGPRLL</sequence>
<dbReference type="PANTHER" id="PTHR31272">
    <property type="entry name" value="CYTOCHROME C-TYPE BIOGENESIS PROTEIN HI_1454-RELATED"/>
    <property type="match status" value="1"/>
</dbReference>
<dbReference type="AlphaFoldDB" id="A7I4D6"/>
<feature type="transmembrane region" description="Helical" evidence="1">
    <location>
        <begin position="227"/>
        <end position="246"/>
    </location>
</feature>
<gene>
    <name evidence="2" type="ordered locus">Mboo_0073</name>
</gene>